<dbReference type="EMBL" id="KV034446">
    <property type="protein sequence ID" value="KZV13573.1"/>
    <property type="molecule type" value="Genomic_DNA"/>
</dbReference>
<feature type="region of interest" description="Disordered" evidence="1">
    <location>
        <begin position="129"/>
        <end position="152"/>
    </location>
</feature>
<proteinExistence type="predicted"/>
<organism evidence="2 3">
    <name type="scientific">Dorcoceras hygrometricum</name>
    <dbReference type="NCBI Taxonomy" id="472368"/>
    <lineage>
        <taxon>Eukaryota</taxon>
        <taxon>Viridiplantae</taxon>
        <taxon>Streptophyta</taxon>
        <taxon>Embryophyta</taxon>
        <taxon>Tracheophyta</taxon>
        <taxon>Spermatophyta</taxon>
        <taxon>Magnoliopsida</taxon>
        <taxon>eudicotyledons</taxon>
        <taxon>Gunneridae</taxon>
        <taxon>Pentapetalae</taxon>
        <taxon>asterids</taxon>
        <taxon>lamiids</taxon>
        <taxon>Lamiales</taxon>
        <taxon>Gesneriaceae</taxon>
        <taxon>Didymocarpoideae</taxon>
        <taxon>Trichosporeae</taxon>
        <taxon>Loxocarpinae</taxon>
        <taxon>Dorcoceras</taxon>
    </lineage>
</organism>
<gene>
    <name evidence="2" type="ORF">F511_45264</name>
</gene>
<reference evidence="2 3" key="1">
    <citation type="journal article" date="2015" name="Proc. Natl. Acad. Sci. U.S.A.">
        <title>The resurrection genome of Boea hygrometrica: A blueprint for survival of dehydration.</title>
        <authorList>
            <person name="Xiao L."/>
            <person name="Yang G."/>
            <person name="Zhang L."/>
            <person name="Yang X."/>
            <person name="Zhao S."/>
            <person name="Ji Z."/>
            <person name="Zhou Q."/>
            <person name="Hu M."/>
            <person name="Wang Y."/>
            <person name="Chen M."/>
            <person name="Xu Y."/>
            <person name="Jin H."/>
            <person name="Xiao X."/>
            <person name="Hu G."/>
            <person name="Bao F."/>
            <person name="Hu Y."/>
            <person name="Wan P."/>
            <person name="Li L."/>
            <person name="Deng X."/>
            <person name="Kuang T."/>
            <person name="Xiang C."/>
            <person name="Zhu J.K."/>
            <person name="Oliver M.J."/>
            <person name="He Y."/>
        </authorList>
    </citation>
    <scope>NUCLEOTIDE SEQUENCE [LARGE SCALE GENOMIC DNA]</scope>
    <source>
        <strain evidence="3">cv. XS01</strain>
    </source>
</reference>
<accession>A0A2Z6ZXP0</accession>
<sequence>MGPISNIGPKTSRAARDRPELNLEAKFSRHNNLPEIVAGRRPRGGGLRHISRAAQGRTLGRVMREARPCDRTTNCANPAATVRLQFAQPCVIIGRPAAHSSATIALDGHASRAVGRRQRRTLRPNLAHPVATHRQQSSHGAVASGQPPCAASAHGYRARREGGASPCAAASWPGCYRIFISI</sequence>
<dbReference type="Proteomes" id="UP000250235">
    <property type="component" value="Unassembled WGS sequence"/>
</dbReference>
<keyword evidence="3" id="KW-1185">Reference proteome</keyword>
<evidence type="ECO:0000313" key="2">
    <source>
        <dbReference type="EMBL" id="KZV13573.1"/>
    </source>
</evidence>
<dbReference type="AlphaFoldDB" id="A0A2Z6ZXP0"/>
<evidence type="ECO:0000313" key="3">
    <source>
        <dbReference type="Proteomes" id="UP000250235"/>
    </source>
</evidence>
<name>A0A2Z6ZXP0_9LAMI</name>
<protein>
    <submittedName>
        <fullName evidence="2">GTP-binding protein Obg/CgtA</fullName>
    </submittedName>
</protein>
<evidence type="ECO:0000256" key="1">
    <source>
        <dbReference type="SAM" id="MobiDB-lite"/>
    </source>
</evidence>